<name>A0A382QTT7_9ZZZZ</name>
<evidence type="ECO:0008006" key="2">
    <source>
        <dbReference type="Google" id="ProtNLM"/>
    </source>
</evidence>
<sequence length="154" mass="17722">MNKLFDLYGSDKGTADQSTKKSYKWNSHTYGAYYSKLFNHCKNNIFRIFECGLGTNNTAIPSNMGAKGKPGASLRAWRDYFQNANIYGGDIDKNILFDEPRIKTFYVDQTNPLTIKNMWKKINLKNFDLIIDDGLHTFNASINFFEISINYLSN</sequence>
<dbReference type="AlphaFoldDB" id="A0A382QTT7"/>
<organism evidence="1">
    <name type="scientific">marine metagenome</name>
    <dbReference type="NCBI Taxonomy" id="408172"/>
    <lineage>
        <taxon>unclassified sequences</taxon>
        <taxon>metagenomes</taxon>
        <taxon>ecological metagenomes</taxon>
    </lineage>
</organism>
<accession>A0A382QTT7</accession>
<feature type="non-terminal residue" evidence="1">
    <location>
        <position position="154"/>
    </location>
</feature>
<gene>
    <name evidence="1" type="ORF">METZ01_LOCUS341211</name>
</gene>
<dbReference type="EMBL" id="UINC01116542">
    <property type="protein sequence ID" value="SVC88357.1"/>
    <property type="molecule type" value="Genomic_DNA"/>
</dbReference>
<reference evidence="1" key="1">
    <citation type="submission" date="2018-05" db="EMBL/GenBank/DDBJ databases">
        <authorList>
            <person name="Lanie J.A."/>
            <person name="Ng W.-L."/>
            <person name="Kazmierczak K.M."/>
            <person name="Andrzejewski T.M."/>
            <person name="Davidsen T.M."/>
            <person name="Wayne K.J."/>
            <person name="Tettelin H."/>
            <person name="Glass J.I."/>
            <person name="Rusch D."/>
            <person name="Podicherti R."/>
            <person name="Tsui H.-C.T."/>
            <person name="Winkler M.E."/>
        </authorList>
    </citation>
    <scope>NUCLEOTIDE SEQUENCE</scope>
</reference>
<evidence type="ECO:0000313" key="1">
    <source>
        <dbReference type="EMBL" id="SVC88357.1"/>
    </source>
</evidence>
<proteinExistence type="predicted"/>
<protein>
    <recommendedName>
        <fullName evidence="2">Methyltransferase domain-containing protein</fullName>
    </recommendedName>
</protein>
<dbReference type="InterPro" id="IPR029063">
    <property type="entry name" value="SAM-dependent_MTases_sf"/>
</dbReference>
<dbReference type="Gene3D" id="3.40.50.150">
    <property type="entry name" value="Vaccinia Virus protein VP39"/>
    <property type="match status" value="1"/>
</dbReference>